<dbReference type="RefSeq" id="WP_242762762.1">
    <property type="nucleotide sequence ID" value="NZ_JALDAY010000002.1"/>
</dbReference>
<reference evidence="1" key="1">
    <citation type="submission" date="2022-03" db="EMBL/GenBank/DDBJ databases">
        <title>Streptomyces 7R015 and 7R016 isolated from Barleria lupulina in Thailand.</title>
        <authorList>
            <person name="Kanchanasin P."/>
            <person name="Phongsopitanun W."/>
            <person name="Tanasupawat S."/>
        </authorList>
    </citation>
    <scope>NUCLEOTIDE SEQUENCE</scope>
    <source>
        <strain evidence="1">7R015</strain>
    </source>
</reference>
<organism evidence="1 2">
    <name type="scientific">Streptomyces cylindrosporus</name>
    <dbReference type="NCBI Taxonomy" id="2927583"/>
    <lineage>
        <taxon>Bacteria</taxon>
        <taxon>Bacillati</taxon>
        <taxon>Actinomycetota</taxon>
        <taxon>Actinomycetes</taxon>
        <taxon>Kitasatosporales</taxon>
        <taxon>Streptomycetaceae</taxon>
        <taxon>Streptomyces</taxon>
    </lineage>
</organism>
<accession>A0ABS9Y1Y3</accession>
<dbReference type="Proteomes" id="UP001165269">
    <property type="component" value="Unassembled WGS sequence"/>
</dbReference>
<proteinExistence type="predicted"/>
<keyword evidence="2" id="KW-1185">Reference proteome</keyword>
<name>A0ABS9Y1Y3_9ACTN</name>
<dbReference type="EMBL" id="JALDAY010000002">
    <property type="protein sequence ID" value="MCI3271019.1"/>
    <property type="molecule type" value="Genomic_DNA"/>
</dbReference>
<gene>
    <name evidence="1" type="ORF">MQP27_07830</name>
</gene>
<sequence>MALVAVKIVNNSDQTVERLVEEDGEELEYLRKLLRREDLKSVEVVKPSTRKPAAK</sequence>
<evidence type="ECO:0000313" key="2">
    <source>
        <dbReference type="Proteomes" id="UP001165269"/>
    </source>
</evidence>
<evidence type="ECO:0000313" key="1">
    <source>
        <dbReference type="EMBL" id="MCI3271019.1"/>
    </source>
</evidence>
<comment type="caution">
    <text evidence="1">The sequence shown here is derived from an EMBL/GenBank/DDBJ whole genome shotgun (WGS) entry which is preliminary data.</text>
</comment>
<protein>
    <submittedName>
        <fullName evidence="1">Uncharacterized protein</fullName>
    </submittedName>
</protein>